<dbReference type="AlphaFoldDB" id="A0A3M6U332"/>
<evidence type="ECO:0000259" key="5">
    <source>
        <dbReference type="PROSITE" id="PS50086"/>
    </source>
</evidence>
<dbReference type="InterPro" id="IPR037745">
    <property type="entry name" value="SGSM1/2"/>
</dbReference>
<dbReference type="PROSITE" id="PS00028">
    <property type="entry name" value="ZINC_FINGER_C2H2_1"/>
    <property type="match status" value="1"/>
</dbReference>
<evidence type="ECO:0000313" key="6">
    <source>
        <dbReference type="EMBL" id="RMX47944.1"/>
    </source>
</evidence>
<dbReference type="PROSITE" id="PS50086">
    <property type="entry name" value="TBC_RABGAP"/>
    <property type="match status" value="1"/>
</dbReference>
<dbReference type="SUPFAM" id="SSF47923">
    <property type="entry name" value="Ypt/Rab-GAP domain of gyp1p"/>
    <property type="match status" value="2"/>
</dbReference>
<dbReference type="InterPro" id="IPR004012">
    <property type="entry name" value="Run_dom"/>
</dbReference>
<dbReference type="GO" id="GO:0005096">
    <property type="term" value="F:GTPase activator activity"/>
    <property type="evidence" value="ECO:0007669"/>
    <property type="project" value="UniProtKB-KW"/>
</dbReference>
<dbReference type="InterPro" id="IPR037213">
    <property type="entry name" value="Run_dom_sf"/>
</dbReference>
<dbReference type="Gene3D" id="1.20.58.900">
    <property type="match status" value="1"/>
</dbReference>
<keyword evidence="7" id="KW-1185">Reference proteome</keyword>
<reference evidence="6 7" key="1">
    <citation type="journal article" date="2018" name="Sci. Rep.">
        <title>Comparative analysis of the Pocillopora damicornis genome highlights role of immune system in coral evolution.</title>
        <authorList>
            <person name="Cunning R."/>
            <person name="Bay R.A."/>
            <person name="Gillette P."/>
            <person name="Baker A.C."/>
            <person name="Traylor-Knowles N."/>
        </authorList>
    </citation>
    <scope>NUCLEOTIDE SEQUENCE [LARGE SCALE GENOMIC DNA]</scope>
    <source>
        <strain evidence="6">RSMAS</strain>
        <tissue evidence="6">Whole animal</tissue>
    </source>
</reference>
<dbReference type="Gene3D" id="1.10.472.80">
    <property type="entry name" value="Ypt/Rab-GAP domain of gyp1p, domain 3"/>
    <property type="match status" value="1"/>
</dbReference>
<comment type="caution">
    <text evidence="6">The sequence shown here is derived from an EMBL/GenBank/DDBJ whole genome shotgun (WGS) entry which is preliminary data.</text>
</comment>
<dbReference type="CDD" id="cd15784">
    <property type="entry name" value="PH_RUTBC"/>
    <property type="match status" value="1"/>
</dbReference>
<feature type="compositionally biased region" description="Basic and acidic residues" evidence="4">
    <location>
        <begin position="88"/>
        <end position="101"/>
    </location>
</feature>
<feature type="region of interest" description="Disordered" evidence="4">
    <location>
        <begin position="88"/>
        <end position="107"/>
    </location>
</feature>
<evidence type="ECO:0000256" key="3">
    <source>
        <dbReference type="SAM" id="Coils"/>
    </source>
</evidence>
<dbReference type="SMART" id="SM00164">
    <property type="entry name" value="TBC"/>
    <property type="match status" value="1"/>
</dbReference>
<dbReference type="Gene3D" id="2.30.29.230">
    <property type="match status" value="1"/>
</dbReference>
<dbReference type="EMBL" id="RCHS01002320">
    <property type="protein sequence ID" value="RMX47944.1"/>
    <property type="molecule type" value="Genomic_DNA"/>
</dbReference>
<sequence>MAPSKDAEVRKKLLENLKKEVKQLMEEAVTRKFIHADSSSITSLCGAVEAGIAHGLKKRAAGLLPAQDTQAVLEKLARLSEPAAELVKKLSGEEEKSKDGTKNTSAALLSDPADGRIFIELLDGPSALDFSKMKTPDSYWTDPTADELVQRHRIHSGLCQQSPTTPTSQRPQLGVTKASYDENLAVAPLLAREHIESLHQNSHAALLYGKNNVYLEPHEEHPIAGYLSLHKSNESLLLKWTPNKLMSGSCEREKSQFWDYALTVNLNDVVYIHCHQHGGYGVVILIGQDGVQRPPIRFPTTGSLLSFLNCLENGLHPHGELDPPLFNPRSKGLALPSLKKPLSGSNLPLMSFSKGENTNQDYVFRLVSGTKPDVVGFSYVRHLKTVRTHLLWLVNHSNTNSEENGVDYAQGLTEQTWRSMCSNGKVNDEDKVKKYVYFGGVEHSIRKEVWPYLLGHYKFGSTPKDRQATDKAANEEFRSIMEEWKEVESVIRQHEKEQEMDGISMDSTGSRDEVFEQLEMISSGLEKSENFNRQRVSIEEPEIEGLDEAAKARLMNGQLIIPAKNGDDAESGCCSDCGEDNGKFMSMSRTCQRCSKRFHSAVEMNSHGTGHVPNGHDSTYSDTNAREESQQTSHDTDTEVPVLCKQCSQGSIGSRASCPYSTDLLDDFGLNLHRIEKDVLRCDRNYPYFTHENLDKLRNVISSYVWKTLDVGYVQGMCDLVAPLLVVFDNEAITYSCFVDLMQRMNSNFPHGGAMDTHFANMRSLIQILDPEMFEHLQQNGDLTHFYFCYRWFLLDFKRELLYEDVFVVWEIIWAARHLASEHFVLFIALALLQFYRDIILDNKMDFTDIIKFFN</sequence>
<dbReference type="Pfam" id="PF00566">
    <property type="entry name" value="RabGAP-TBC"/>
    <property type="match status" value="1"/>
</dbReference>
<evidence type="ECO:0000313" key="7">
    <source>
        <dbReference type="Proteomes" id="UP000275408"/>
    </source>
</evidence>
<dbReference type="Pfam" id="PF12068">
    <property type="entry name" value="PH_RBD"/>
    <property type="match status" value="1"/>
</dbReference>
<dbReference type="InterPro" id="IPR035969">
    <property type="entry name" value="Rab-GAP_TBC_sf"/>
</dbReference>
<protein>
    <recommendedName>
        <fullName evidence="5">Rab-GAP TBC domain-containing protein</fullName>
    </recommendedName>
</protein>
<dbReference type="PANTHER" id="PTHR22957:SF502">
    <property type="entry name" value="SMALL G PROTEIN SIGNALING MODULATOR 2-RELATED"/>
    <property type="match status" value="1"/>
</dbReference>
<dbReference type="Pfam" id="PF02759">
    <property type="entry name" value="RUN"/>
    <property type="match status" value="1"/>
</dbReference>
<dbReference type="Proteomes" id="UP000275408">
    <property type="component" value="Unassembled WGS sequence"/>
</dbReference>
<gene>
    <name evidence="6" type="ORF">pdam_00005382</name>
</gene>
<feature type="coiled-coil region" evidence="3">
    <location>
        <begin position="4"/>
        <end position="31"/>
    </location>
</feature>
<dbReference type="Gene3D" id="1.10.8.270">
    <property type="entry name" value="putative rabgap domain of human tbc1 domain family member 14 like domains"/>
    <property type="match status" value="1"/>
</dbReference>
<keyword evidence="1" id="KW-0343">GTPase activation</keyword>
<dbReference type="InterPro" id="IPR013087">
    <property type="entry name" value="Znf_C2H2_type"/>
</dbReference>
<evidence type="ECO:0000256" key="4">
    <source>
        <dbReference type="SAM" id="MobiDB-lite"/>
    </source>
</evidence>
<name>A0A3M6U332_POCDA</name>
<keyword evidence="3" id="KW-0175">Coiled coil</keyword>
<feature type="non-terminal residue" evidence="6">
    <location>
        <position position="855"/>
    </location>
</feature>
<dbReference type="STRING" id="46731.A0A3M6U332"/>
<feature type="domain" description="Rab-GAP TBC" evidence="5">
    <location>
        <begin position="440"/>
        <end position="817"/>
    </location>
</feature>
<proteinExistence type="inferred from homology"/>
<dbReference type="InterPro" id="IPR000195">
    <property type="entry name" value="Rab-GAP-TBC_dom"/>
</dbReference>
<dbReference type="SUPFAM" id="SSF140741">
    <property type="entry name" value="RUN domain-like"/>
    <property type="match status" value="1"/>
</dbReference>
<organism evidence="6 7">
    <name type="scientific">Pocillopora damicornis</name>
    <name type="common">Cauliflower coral</name>
    <name type="synonym">Millepora damicornis</name>
    <dbReference type="NCBI Taxonomy" id="46731"/>
    <lineage>
        <taxon>Eukaryota</taxon>
        <taxon>Metazoa</taxon>
        <taxon>Cnidaria</taxon>
        <taxon>Anthozoa</taxon>
        <taxon>Hexacorallia</taxon>
        <taxon>Scleractinia</taxon>
        <taxon>Astrocoeniina</taxon>
        <taxon>Pocilloporidae</taxon>
        <taxon>Pocillopora</taxon>
    </lineage>
</organism>
<comment type="similarity">
    <text evidence="2">Belongs to the RUTBC family.</text>
</comment>
<dbReference type="InterPro" id="IPR021935">
    <property type="entry name" value="SGSM1/2_RBD"/>
</dbReference>
<evidence type="ECO:0000256" key="1">
    <source>
        <dbReference type="ARBA" id="ARBA00022468"/>
    </source>
</evidence>
<feature type="region of interest" description="Disordered" evidence="4">
    <location>
        <begin position="605"/>
        <end position="636"/>
    </location>
</feature>
<evidence type="ECO:0000256" key="2">
    <source>
        <dbReference type="ARBA" id="ARBA00034124"/>
    </source>
</evidence>
<dbReference type="GO" id="GO:0031410">
    <property type="term" value="C:cytoplasmic vesicle"/>
    <property type="evidence" value="ECO:0007669"/>
    <property type="project" value="UniProtKB-ARBA"/>
</dbReference>
<feature type="compositionally biased region" description="Basic and acidic residues" evidence="4">
    <location>
        <begin position="624"/>
        <end position="636"/>
    </location>
</feature>
<dbReference type="FunFam" id="1.10.8.270:FF:000064">
    <property type="entry name" value="Small G protein-signaling modulator 1b"/>
    <property type="match status" value="1"/>
</dbReference>
<dbReference type="OrthoDB" id="10264062at2759"/>
<dbReference type="PANTHER" id="PTHR22957">
    <property type="entry name" value="TBC1 DOMAIN FAMILY MEMBER GTPASE-ACTIVATING PROTEIN"/>
    <property type="match status" value="1"/>
</dbReference>
<accession>A0A3M6U332</accession>